<feature type="region of interest" description="Disordered" evidence="1">
    <location>
        <begin position="1"/>
        <end position="32"/>
    </location>
</feature>
<reference evidence="3 4" key="1">
    <citation type="submission" date="2020-04" db="EMBL/GenBank/DDBJ databases">
        <title>Paraburkholderia sp. RP-4-7 isolated from soil.</title>
        <authorList>
            <person name="Dahal R.H."/>
        </authorList>
    </citation>
    <scope>NUCLEOTIDE SEQUENCE [LARGE SCALE GENOMIC DNA]</scope>
    <source>
        <strain evidence="3 4">RP-4-7</strain>
    </source>
</reference>
<keyword evidence="4" id="KW-1185">Reference proteome</keyword>
<dbReference type="EMBL" id="JABBGJ010000030">
    <property type="protein sequence ID" value="NMM01412.1"/>
    <property type="molecule type" value="Genomic_DNA"/>
</dbReference>
<organism evidence="3 4">
    <name type="scientific">Paraburkholderia polaris</name>
    <dbReference type="NCBI Taxonomy" id="2728848"/>
    <lineage>
        <taxon>Bacteria</taxon>
        <taxon>Pseudomonadati</taxon>
        <taxon>Pseudomonadota</taxon>
        <taxon>Betaproteobacteria</taxon>
        <taxon>Burkholderiales</taxon>
        <taxon>Burkholderiaceae</taxon>
        <taxon>Paraburkholderia</taxon>
    </lineage>
</organism>
<evidence type="ECO:0000259" key="2">
    <source>
        <dbReference type="Pfam" id="PF14040"/>
    </source>
</evidence>
<dbReference type="Proteomes" id="UP000544134">
    <property type="component" value="Unassembled WGS sequence"/>
</dbReference>
<evidence type="ECO:0000256" key="1">
    <source>
        <dbReference type="SAM" id="MobiDB-lite"/>
    </source>
</evidence>
<evidence type="ECO:0000313" key="3">
    <source>
        <dbReference type="EMBL" id="NMM01412.1"/>
    </source>
</evidence>
<comment type="caution">
    <text evidence="3">The sequence shown here is derived from an EMBL/GenBank/DDBJ whole genome shotgun (WGS) entry which is preliminary data.</text>
</comment>
<proteinExistence type="predicted"/>
<sequence length="76" mass="7523">MNRAGAAANRQASTGGIAKVPGKQLDEYPPAMFREGGAGASVRPVNPGANMGAGACIGNACRGLPDGARVRITVGD</sequence>
<gene>
    <name evidence="3" type="ORF">HHL24_26160</name>
</gene>
<dbReference type="InterPro" id="IPR029476">
    <property type="entry name" value="DNase_NucA_NucB"/>
</dbReference>
<evidence type="ECO:0000313" key="4">
    <source>
        <dbReference type="Proteomes" id="UP000544134"/>
    </source>
</evidence>
<dbReference type="AlphaFoldDB" id="A0A848IGU4"/>
<accession>A0A848IGU4</accession>
<protein>
    <recommendedName>
        <fullName evidence="2">Deoxyribonuclease NucA/NucB domain-containing protein</fullName>
    </recommendedName>
</protein>
<feature type="domain" description="Deoxyribonuclease NucA/NucB" evidence="2">
    <location>
        <begin position="3"/>
        <end position="72"/>
    </location>
</feature>
<name>A0A848IGU4_9BURK</name>
<dbReference type="Pfam" id="PF14040">
    <property type="entry name" value="DNase_NucA_NucB"/>
    <property type="match status" value="1"/>
</dbReference>